<keyword evidence="1 5" id="KW-0055">Arginine biosynthesis</keyword>
<dbReference type="Proteomes" id="UP000029692">
    <property type="component" value="Unassembled WGS sequence"/>
</dbReference>
<evidence type="ECO:0000259" key="7">
    <source>
        <dbReference type="SMART" id="SM00859"/>
    </source>
</evidence>
<dbReference type="RefSeq" id="WP_037545957.1">
    <property type="nucleotide sequence ID" value="NZ_JNUP01000027.1"/>
</dbReference>
<dbReference type="SMART" id="SM00859">
    <property type="entry name" value="Semialdhyde_dh"/>
    <property type="match status" value="1"/>
</dbReference>
<keyword evidence="5" id="KW-0963">Cytoplasm</keyword>
<dbReference type="CDD" id="cd17895">
    <property type="entry name" value="AGPR_1_N"/>
    <property type="match status" value="1"/>
</dbReference>
<dbReference type="Pfam" id="PF01118">
    <property type="entry name" value="Semialdhyde_dh"/>
    <property type="match status" value="1"/>
</dbReference>
<dbReference type="SUPFAM" id="SSF51735">
    <property type="entry name" value="NAD(P)-binding Rossmann-fold domains"/>
    <property type="match status" value="1"/>
</dbReference>
<evidence type="ECO:0000313" key="9">
    <source>
        <dbReference type="Proteomes" id="UP000029692"/>
    </source>
</evidence>
<dbReference type="InterPro" id="IPR050085">
    <property type="entry name" value="AGPR"/>
</dbReference>
<evidence type="ECO:0000256" key="5">
    <source>
        <dbReference type="HAMAP-Rule" id="MF_00150"/>
    </source>
</evidence>
<dbReference type="GO" id="GO:0006526">
    <property type="term" value="P:L-arginine biosynthetic process"/>
    <property type="evidence" value="ECO:0007669"/>
    <property type="project" value="UniProtKB-UniRule"/>
</dbReference>
<accession>A0A098R0I8</accession>
<comment type="catalytic activity">
    <reaction evidence="5">
        <text>N-acetyl-L-glutamate 5-semialdehyde + phosphate + NADP(+) = N-acetyl-L-glutamyl 5-phosphate + NADPH + H(+)</text>
        <dbReference type="Rhea" id="RHEA:21588"/>
        <dbReference type="ChEBI" id="CHEBI:15378"/>
        <dbReference type="ChEBI" id="CHEBI:29123"/>
        <dbReference type="ChEBI" id="CHEBI:43474"/>
        <dbReference type="ChEBI" id="CHEBI:57783"/>
        <dbReference type="ChEBI" id="CHEBI:57936"/>
        <dbReference type="ChEBI" id="CHEBI:58349"/>
        <dbReference type="EC" id="1.2.1.38"/>
    </reaction>
</comment>
<dbReference type="InterPro" id="IPR000706">
    <property type="entry name" value="AGPR_type-1"/>
</dbReference>
<comment type="function">
    <text evidence="5">Catalyzes the NADPH-dependent reduction of N-acetyl-5-glutamyl phosphate to yield N-acetyl-L-glutamate 5-semialdehyde.</text>
</comment>
<dbReference type="EC" id="1.2.1.38" evidence="5"/>
<comment type="pathway">
    <text evidence="5">Amino-acid biosynthesis; L-arginine biosynthesis; N(2)-acetyl-L-ornithine from L-glutamate: step 3/4.</text>
</comment>
<dbReference type="AlphaFoldDB" id="A0A098R0I8"/>
<dbReference type="GO" id="GO:0003942">
    <property type="term" value="F:N-acetyl-gamma-glutamyl-phosphate reductase activity"/>
    <property type="evidence" value="ECO:0007669"/>
    <property type="project" value="UniProtKB-UniRule"/>
</dbReference>
<dbReference type="PANTHER" id="PTHR32338">
    <property type="entry name" value="N-ACETYL-GAMMA-GLUTAMYL-PHOSPHATE REDUCTASE, CHLOROPLASTIC-RELATED-RELATED"/>
    <property type="match status" value="1"/>
</dbReference>
<comment type="similarity">
    <text evidence="5">Belongs to the NAGSA dehydrogenase family. Type 1 subfamily.</text>
</comment>
<feature type="domain" description="Semialdehyde dehydrogenase NAD-binding" evidence="7">
    <location>
        <begin position="2"/>
        <end position="146"/>
    </location>
</feature>
<keyword evidence="4 5" id="KW-0560">Oxidoreductase</keyword>
<proteinExistence type="inferred from homology"/>
<evidence type="ECO:0000256" key="2">
    <source>
        <dbReference type="ARBA" id="ARBA00022605"/>
    </source>
</evidence>
<dbReference type="eggNOG" id="COG0002">
    <property type="taxonomic scope" value="Bacteria"/>
</dbReference>
<dbReference type="Pfam" id="PF22698">
    <property type="entry name" value="Semialdhyde_dhC_1"/>
    <property type="match status" value="1"/>
</dbReference>
<dbReference type="GO" id="GO:0070401">
    <property type="term" value="F:NADP+ binding"/>
    <property type="evidence" value="ECO:0007669"/>
    <property type="project" value="InterPro"/>
</dbReference>
<dbReference type="HAMAP" id="MF_00150">
    <property type="entry name" value="ArgC_type1"/>
    <property type="match status" value="1"/>
</dbReference>
<keyword evidence="3 5" id="KW-0521">NADP</keyword>
<dbReference type="GO" id="GO:0005737">
    <property type="term" value="C:cytoplasm"/>
    <property type="evidence" value="ECO:0007669"/>
    <property type="project" value="UniProtKB-SubCell"/>
</dbReference>
<gene>
    <name evidence="5" type="primary">argC</name>
    <name evidence="8" type="ORF">DC28_03500</name>
</gene>
<comment type="subcellular location">
    <subcellularLocation>
        <location evidence="5">Cytoplasm</location>
    </subcellularLocation>
</comment>
<dbReference type="InterPro" id="IPR000534">
    <property type="entry name" value="Semialdehyde_DH_NAD-bd"/>
</dbReference>
<dbReference type="InterPro" id="IPR036291">
    <property type="entry name" value="NAD(P)-bd_dom_sf"/>
</dbReference>
<dbReference type="OrthoDB" id="9801289at2"/>
<evidence type="ECO:0000256" key="4">
    <source>
        <dbReference type="ARBA" id="ARBA00023002"/>
    </source>
</evidence>
<dbReference type="Gene3D" id="3.40.50.720">
    <property type="entry name" value="NAD(P)-binding Rossmann-like Domain"/>
    <property type="match status" value="1"/>
</dbReference>
<dbReference type="CDD" id="cd23934">
    <property type="entry name" value="AGPR_1_C"/>
    <property type="match status" value="1"/>
</dbReference>
<dbReference type="STRING" id="1480694.DC28_03500"/>
<dbReference type="EMBL" id="JNUP01000027">
    <property type="protein sequence ID" value="KGE73459.1"/>
    <property type="molecule type" value="Genomic_DNA"/>
</dbReference>
<organism evidence="8 9">
    <name type="scientific">Spirochaeta lutea</name>
    <dbReference type="NCBI Taxonomy" id="1480694"/>
    <lineage>
        <taxon>Bacteria</taxon>
        <taxon>Pseudomonadati</taxon>
        <taxon>Spirochaetota</taxon>
        <taxon>Spirochaetia</taxon>
        <taxon>Spirochaetales</taxon>
        <taxon>Spirochaetaceae</taxon>
        <taxon>Spirochaeta</taxon>
    </lineage>
</organism>
<protein>
    <recommendedName>
        <fullName evidence="5">N-acetyl-gamma-glutamyl-phosphate reductase</fullName>
        <shortName evidence="5">AGPR</shortName>
        <ecNumber evidence="5">1.2.1.38</ecNumber>
    </recommendedName>
    <alternativeName>
        <fullName evidence="5">N-acetyl-glutamate semialdehyde dehydrogenase</fullName>
        <shortName evidence="5">NAGSA dehydrogenase</shortName>
    </alternativeName>
</protein>
<feature type="active site" evidence="5 6">
    <location>
        <position position="154"/>
    </location>
</feature>
<dbReference type="PANTHER" id="PTHR32338:SF10">
    <property type="entry name" value="N-ACETYL-GAMMA-GLUTAMYL-PHOSPHATE REDUCTASE, CHLOROPLASTIC-RELATED"/>
    <property type="match status" value="1"/>
</dbReference>
<dbReference type="NCBIfam" id="TIGR01850">
    <property type="entry name" value="argC"/>
    <property type="match status" value="1"/>
</dbReference>
<dbReference type="Gene3D" id="3.30.360.10">
    <property type="entry name" value="Dihydrodipicolinate Reductase, domain 2"/>
    <property type="match status" value="1"/>
</dbReference>
<dbReference type="PROSITE" id="PS01224">
    <property type="entry name" value="ARGC"/>
    <property type="match status" value="1"/>
</dbReference>
<evidence type="ECO:0000256" key="3">
    <source>
        <dbReference type="ARBA" id="ARBA00022857"/>
    </source>
</evidence>
<dbReference type="SUPFAM" id="SSF55347">
    <property type="entry name" value="Glyceraldehyde-3-phosphate dehydrogenase-like, C-terminal domain"/>
    <property type="match status" value="1"/>
</dbReference>
<dbReference type="InterPro" id="IPR058924">
    <property type="entry name" value="AGPR_dimerisation_dom"/>
</dbReference>
<dbReference type="UniPathway" id="UPA00068">
    <property type="reaction ID" value="UER00108"/>
</dbReference>
<evidence type="ECO:0000256" key="6">
    <source>
        <dbReference type="PROSITE-ProRule" id="PRU10010"/>
    </source>
</evidence>
<keyword evidence="2 5" id="KW-0028">Amino-acid biosynthesis</keyword>
<name>A0A098R0I8_9SPIO</name>
<evidence type="ECO:0000313" key="8">
    <source>
        <dbReference type="EMBL" id="KGE73459.1"/>
    </source>
</evidence>
<evidence type="ECO:0000256" key="1">
    <source>
        <dbReference type="ARBA" id="ARBA00022571"/>
    </source>
</evidence>
<reference evidence="8 9" key="1">
    <citation type="submission" date="2014-05" db="EMBL/GenBank/DDBJ databases">
        <title>De novo Genome Sequence of Spirocheata sp.</title>
        <authorList>
            <person name="Shivani Y."/>
            <person name="Subhash Y."/>
            <person name="Tushar L."/>
            <person name="Sasikala C."/>
            <person name="Ramana C.V."/>
        </authorList>
    </citation>
    <scope>NUCLEOTIDE SEQUENCE [LARGE SCALE GENOMIC DNA]</scope>
    <source>
        <strain evidence="8 9">JC230</strain>
    </source>
</reference>
<comment type="caution">
    <text evidence="8">The sequence shown here is derived from an EMBL/GenBank/DDBJ whole genome shotgun (WGS) entry which is preliminary data.</text>
</comment>
<dbReference type="InterPro" id="IPR023013">
    <property type="entry name" value="AGPR_AS"/>
</dbReference>
<sequence length="348" mass="37803">MKAVILGTTGYTGQVLLRLLSNHPKITRIYPVSSSIAGTPLLEFDPGLGNAILEKTKDCGNAFCTLDQAVEAQGDVVFAALPHLKSAQVCAPFFGQSVVIDLSADFRIKDHSTFIKAYGQEPPRPDLLAEAVYGLAEWNRDQITKASLIANPGCYPTASLTPLLPLISQGYVAGDVIINAMSGISGAGRKAKENLLFCERTETVNAYSPGTSHRHCQEIQQEVSLRTGKAQQDSTVYFTPHLVPIKQGMAVTTTCQLNPGVSDAEIAQAYKAAYQDSPWIRIVPAIPDTSQVRGTNRCDVHWHRDGDRIFLMSVIDNLYKGASGQAVQNMNIRFGFDERTGLPEHGEV</sequence>
<keyword evidence="9" id="KW-1185">Reference proteome</keyword>
<dbReference type="GO" id="GO:0051287">
    <property type="term" value="F:NAD binding"/>
    <property type="evidence" value="ECO:0007669"/>
    <property type="project" value="InterPro"/>
</dbReference>